<protein>
    <submittedName>
        <fullName evidence="1">Uncharacterized protein</fullName>
    </submittedName>
</protein>
<reference evidence="2" key="2">
    <citation type="submission" date="2015-09" db="EMBL/GenBank/DDBJ databases">
        <title>Cronobacter genome sequencing and assembly.</title>
        <authorList>
            <person name="Descombes P."/>
            <person name="Baert L."/>
            <person name="Ngom-Bru C."/>
            <person name="Barretto C."/>
        </authorList>
    </citation>
    <scope>NUCLEOTIDE SEQUENCE [LARGE SCALE GENOMIC DNA]</scope>
    <source>
        <strain evidence="2">LMG 26250</strain>
    </source>
</reference>
<sequence>MGDLTTNWEPGFGTIYTWFAMDKNGKIAVMVNNCWGWLPDALLSIDNAEALLDELNEYKWEESNIYTEYTPNKNGDFSLDLYSYWRHHAYLNKDYIIDELRKDLVACGHYSETNLPVNKGFFIYYGVEGSFEGEDYPVGYDGKTKMGDYFRYLIPTVYASIEDFPQELRCGIAVSDTVDFTIDRLLDNDKINECFPGMYEHN</sequence>
<reference evidence="2" key="1">
    <citation type="submission" date="2015-07" db="EMBL/GenBank/DDBJ databases">
        <authorList>
            <person name="Moine D."/>
            <person name="Kassam M."/>
        </authorList>
    </citation>
    <scope>NUCLEOTIDE SEQUENCE [LARGE SCALE GENOMIC DNA]</scope>
    <source>
        <strain evidence="2">LMG 26250</strain>
    </source>
</reference>
<dbReference type="RefSeq" id="WP_032984966.1">
    <property type="nucleotide sequence ID" value="NZ_CAKW01000153.1"/>
</dbReference>
<evidence type="ECO:0000313" key="1">
    <source>
        <dbReference type="EMBL" id="ALB63001.1"/>
    </source>
</evidence>
<dbReference type="Proteomes" id="UP000067320">
    <property type="component" value="Chromosome"/>
</dbReference>
<name>A0ABM5VD48_9ENTR</name>
<evidence type="ECO:0000313" key="2">
    <source>
        <dbReference type="Proteomes" id="UP000067320"/>
    </source>
</evidence>
<accession>A0ABM5VD48</accession>
<proteinExistence type="predicted"/>
<organism evidence="1 2">
    <name type="scientific">Cronobacter condimenti 1330</name>
    <dbReference type="NCBI Taxonomy" id="1073999"/>
    <lineage>
        <taxon>Bacteria</taxon>
        <taxon>Pseudomonadati</taxon>
        <taxon>Pseudomonadota</taxon>
        <taxon>Gammaproteobacteria</taxon>
        <taxon>Enterobacterales</taxon>
        <taxon>Enterobacteriaceae</taxon>
        <taxon>Cronobacter</taxon>
    </lineage>
</organism>
<dbReference type="EMBL" id="CP012264">
    <property type="protein sequence ID" value="ALB63001.1"/>
    <property type="molecule type" value="Genomic_DNA"/>
</dbReference>
<reference evidence="1 2" key="3">
    <citation type="journal article" date="2016" name="Genome Announc.">
        <title>Fully Closed Genome Sequences of Five Type Strains of the Genus Cronobacter and One Cronobacter sakazakii Strain.</title>
        <authorList>
            <person name="Moine D."/>
            <person name="Kassam M."/>
            <person name="Baert L."/>
            <person name="Tang Y."/>
            <person name="Barretto C."/>
            <person name="Ngom Bru C."/>
            <person name="Klijn A."/>
            <person name="Descombes P."/>
        </authorList>
    </citation>
    <scope>NUCLEOTIDE SEQUENCE [LARGE SCALE GENOMIC DNA]</scope>
    <source>
        <strain evidence="1 2">LMG 26250</strain>
    </source>
</reference>
<gene>
    <name evidence="1" type="ORF">AFK62_11015</name>
</gene>
<keyword evidence="2" id="KW-1185">Reference proteome</keyword>